<dbReference type="Pfam" id="PF13508">
    <property type="entry name" value="Acetyltransf_7"/>
    <property type="match status" value="1"/>
</dbReference>
<evidence type="ECO:0000313" key="4">
    <source>
        <dbReference type="Proteomes" id="UP000185494"/>
    </source>
</evidence>
<dbReference type="Gene3D" id="3.40.630.90">
    <property type="match status" value="1"/>
</dbReference>
<dbReference type="STRING" id="257708.RGI145_00345"/>
<evidence type="ECO:0000259" key="2">
    <source>
        <dbReference type="PROSITE" id="PS51186"/>
    </source>
</evidence>
<feature type="region of interest" description="Disordered" evidence="1">
    <location>
        <begin position="1"/>
        <end position="20"/>
    </location>
</feature>
<evidence type="ECO:0000313" key="3">
    <source>
        <dbReference type="EMBL" id="APT55804.1"/>
    </source>
</evidence>
<dbReference type="SUPFAM" id="SSF55729">
    <property type="entry name" value="Acyl-CoA N-acyltransferases (Nat)"/>
    <property type="match status" value="1"/>
</dbReference>
<feature type="domain" description="N-acetyltransferase" evidence="2">
    <location>
        <begin position="17"/>
        <end position="149"/>
    </location>
</feature>
<evidence type="ECO:0000256" key="1">
    <source>
        <dbReference type="SAM" id="MobiDB-lite"/>
    </source>
</evidence>
<accession>A0A1L7AAH2</accession>
<organism evidence="3 4">
    <name type="scientific">Roseomonas gilardii</name>
    <dbReference type="NCBI Taxonomy" id="257708"/>
    <lineage>
        <taxon>Bacteria</taxon>
        <taxon>Pseudomonadati</taxon>
        <taxon>Pseudomonadota</taxon>
        <taxon>Alphaproteobacteria</taxon>
        <taxon>Acetobacterales</taxon>
        <taxon>Roseomonadaceae</taxon>
        <taxon>Roseomonas</taxon>
    </lineage>
</organism>
<reference evidence="3 4" key="1">
    <citation type="submission" date="2016-05" db="EMBL/GenBank/DDBJ databases">
        <title>Complete Genome and Methylome Analysis of Psychrotrophic Bacterial Isolates from Antarctic Lake Untersee.</title>
        <authorList>
            <person name="Fomenkov A."/>
            <person name="Akimov V.N."/>
            <person name="Vasilyeva L.V."/>
            <person name="Andersen D."/>
            <person name="Vincze T."/>
            <person name="Roberts R.J."/>
        </authorList>
    </citation>
    <scope>NUCLEOTIDE SEQUENCE [LARGE SCALE GENOMIC DNA]</scope>
    <source>
        <strain evidence="3 4">U14-5</strain>
    </source>
</reference>
<sequence>MATRQETRPSGGTTARPVPRPLTLADLPAARALSAAQGWPHREEDWRFVLGLGEGVAVEQDGRLAGTALGWRYGPGFATLGLVIVSEAARGRGIGRALTMAVLDGLGSRTVLLNATSDGMPLYRSLGFVPGREVRQLQGASFSPAPGMPPPGHRLRPLTPGDGAILAALDERATGMPRHALMEALLPISEGLVLDRDGEAVGFALLRRFGHGQVIGPVVAPDEGGARALIAHGLSSRPGQFMRLDIPAETGLPGWLRSLGLEDAGPATGMARGAPPRPEGSVRSFALVSQALG</sequence>
<dbReference type="InterPro" id="IPR016181">
    <property type="entry name" value="Acyl_CoA_acyltransferase"/>
</dbReference>
<dbReference type="GO" id="GO:0016747">
    <property type="term" value="F:acyltransferase activity, transferring groups other than amino-acyl groups"/>
    <property type="evidence" value="ECO:0007669"/>
    <property type="project" value="InterPro"/>
</dbReference>
<dbReference type="KEGG" id="rgi:RGI145_00345"/>
<dbReference type="InterPro" id="IPR052729">
    <property type="entry name" value="Acyl/Acetyltrans_Enzymes"/>
</dbReference>
<dbReference type="AlphaFoldDB" id="A0A1L7AAH2"/>
<proteinExistence type="predicted"/>
<name>A0A1L7AAH2_9PROT</name>
<dbReference type="InterPro" id="IPR041496">
    <property type="entry name" value="YitH/HolE_GNAT"/>
</dbReference>
<dbReference type="RefSeq" id="WP_075796775.1">
    <property type="nucleotide sequence ID" value="NZ_CP015583.1"/>
</dbReference>
<dbReference type="Proteomes" id="UP000185494">
    <property type="component" value="Chromosome 1"/>
</dbReference>
<dbReference type="eggNOG" id="COG0456">
    <property type="taxonomic scope" value="Bacteria"/>
</dbReference>
<gene>
    <name evidence="3" type="ORF">RGI145_00345</name>
</gene>
<dbReference type="EMBL" id="CP015583">
    <property type="protein sequence ID" value="APT55804.1"/>
    <property type="molecule type" value="Genomic_DNA"/>
</dbReference>
<dbReference type="PANTHER" id="PTHR47237">
    <property type="entry name" value="SLL0310 PROTEIN"/>
    <property type="match status" value="1"/>
</dbReference>
<dbReference type="PROSITE" id="PS51186">
    <property type="entry name" value="GNAT"/>
    <property type="match status" value="1"/>
</dbReference>
<keyword evidence="3" id="KW-0808">Transferase</keyword>
<dbReference type="InterPro" id="IPR000182">
    <property type="entry name" value="GNAT_dom"/>
</dbReference>
<dbReference type="CDD" id="cd04301">
    <property type="entry name" value="NAT_SF"/>
    <property type="match status" value="1"/>
</dbReference>
<dbReference type="Pfam" id="PF18014">
    <property type="entry name" value="Acetyltransf_18"/>
    <property type="match status" value="1"/>
</dbReference>
<dbReference type="PANTHER" id="PTHR47237:SF2">
    <property type="entry name" value="BLL4206 PROTEIN"/>
    <property type="match status" value="1"/>
</dbReference>
<dbReference type="Gene3D" id="3.40.630.30">
    <property type="match status" value="1"/>
</dbReference>
<protein>
    <submittedName>
        <fullName evidence="3">GCN5 family acetyltransferase</fullName>
    </submittedName>
</protein>